<comment type="caution">
    <text evidence="4">The sequence shown here is derived from an EMBL/GenBank/DDBJ whole genome shotgun (WGS) entry which is preliminary data.</text>
</comment>
<protein>
    <recommendedName>
        <fullName evidence="5">DAHP synthetase I/KDSA domain-containing protein</fullName>
    </recommendedName>
</protein>
<evidence type="ECO:0008006" key="5">
    <source>
        <dbReference type="Google" id="ProtNLM"/>
    </source>
</evidence>
<dbReference type="Pfam" id="PF00793">
    <property type="entry name" value="DAHP_synth_1"/>
    <property type="match status" value="1"/>
</dbReference>
<dbReference type="InterPro" id="IPR006268">
    <property type="entry name" value="DAHP_syn_2"/>
</dbReference>
<dbReference type="NCBIfam" id="NF006421">
    <property type="entry name" value="PRK08673.1"/>
    <property type="match status" value="1"/>
</dbReference>
<dbReference type="EMBL" id="LAZR01003949">
    <property type="protein sequence ID" value="KKN13199.1"/>
    <property type="molecule type" value="Genomic_DNA"/>
</dbReference>
<dbReference type="InterPro" id="IPR052899">
    <property type="entry name" value="Class-I_DAHP_synthase"/>
</dbReference>
<reference evidence="4" key="1">
    <citation type="journal article" date="2015" name="Nature">
        <title>Complex archaea that bridge the gap between prokaryotes and eukaryotes.</title>
        <authorList>
            <person name="Spang A."/>
            <person name="Saw J.H."/>
            <person name="Jorgensen S.L."/>
            <person name="Zaremba-Niedzwiedzka K."/>
            <person name="Martijn J."/>
            <person name="Lind A.E."/>
            <person name="van Eijk R."/>
            <person name="Schleper C."/>
            <person name="Guy L."/>
            <person name="Ettema T.J."/>
        </authorList>
    </citation>
    <scope>NUCLEOTIDE SEQUENCE</scope>
</reference>
<dbReference type="NCBIfam" id="NF009239">
    <property type="entry name" value="PRK12595.1"/>
    <property type="match status" value="1"/>
</dbReference>
<name>A0A0F9N5C1_9ZZZZ</name>
<proteinExistence type="predicted"/>
<dbReference type="InterPro" id="IPR041071">
    <property type="entry name" value="DAHP_snth_FXD"/>
</dbReference>
<evidence type="ECO:0000259" key="3">
    <source>
        <dbReference type="Pfam" id="PF18152"/>
    </source>
</evidence>
<dbReference type="PANTHER" id="PTHR43018">
    <property type="entry name" value="PHOSPHO-2-DEHYDRO-3-DEOXYHEPTONATE ALDOLASE"/>
    <property type="match status" value="1"/>
</dbReference>
<keyword evidence="1" id="KW-0808">Transferase</keyword>
<dbReference type="NCBIfam" id="TIGR01361">
    <property type="entry name" value="DAHP_synth_Bsub"/>
    <property type="match status" value="1"/>
</dbReference>
<accession>A0A0F9N5C1</accession>
<dbReference type="GO" id="GO:0016740">
    <property type="term" value="F:transferase activity"/>
    <property type="evidence" value="ECO:0007669"/>
    <property type="project" value="UniProtKB-KW"/>
</dbReference>
<feature type="domain" description="DAHP synthase ferredoxin-like" evidence="3">
    <location>
        <begin position="2"/>
        <end position="67"/>
    </location>
</feature>
<dbReference type="Gene3D" id="3.20.20.70">
    <property type="entry name" value="Aldolase class I"/>
    <property type="match status" value="1"/>
</dbReference>
<dbReference type="GO" id="GO:0009073">
    <property type="term" value="P:aromatic amino acid family biosynthetic process"/>
    <property type="evidence" value="ECO:0007669"/>
    <property type="project" value="InterPro"/>
</dbReference>
<dbReference type="AlphaFoldDB" id="A0A0F9N5C1"/>
<gene>
    <name evidence="4" type="ORF">LCGC14_1008750</name>
</gene>
<sequence length="338" mass="37248">MMVITLKAGTTEKGIEHVVEKIKELGFTPHISHGEERVIIGVIGENAIRSREIFEAMFIVESVMPISRPYKLVSREFKGEATVVKIKDVKVGGNEVVVIAGPCAVENREQLLEIASQVKEAGAKILRGGAFKPRSSPYSFQGLGEEGLKYLAEVSKITELPVVTEAMDPRQVELVIRYADMVQVGARNMQNFDLLKEVGRSRKPVLLKRGMASTLKEFLMSAEYILSSGNYNVILCERGIRTFEDATRFTFDLSTLSLIKELSHLPVIADPSHATGKRSLVASMANAAIAAGSDGLMIEVHSRPEEALSDGFQSLTPPDFHKLMRRVRSIAKVLGRRV</sequence>
<feature type="domain" description="DAHP synthetase I/KDSA" evidence="2">
    <location>
        <begin position="83"/>
        <end position="324"/>
    </location>
</feature>
<dbReference type="SUPFAM" id="SSF51569">
    <property type="entry name" value="Aldolase"/>
    <property type="match status" value="1"/>
</dbReference>
<organism evidence="4">
    <name type="scientific">marine sediment metagenome</name>
    <dbReference type="NCBI Taxonomy" id="412755"/>
    <lineage>
        <taxon>unclassified sequences</taxon>
        <taxon>metagenomes</taxon>
        <taxon>ecological metagenomes</taxon>
    </lineage>
</organism>
<dbReference type="GO" id="GO:0016832">
    <property type="term" value="F:aldehyde-lyase activity"/>
    <property type="evidence" value="ECO:0007669"/>
    <property type="project" value="InterPro"/>
</dbReference>
<dbReference type="Gene3D" id="3.30.70.1140">
    <property type="entry name" value="Phospho-2-dehydro-3-deoxyheptonate aldolase, domain 1"/>
    <property type="match status" value="1"/>
</dbReference>
<dbReference type="Pfam" id="PF18152">
    <property type="entry name" value="DAHP_snth_FXD"/>
    <property type="match status" value="1"/>
</dbReference>
<evidence type="ECO:0000259" key="2">
    <source>
        <dbReference type="Pfam" id="PF00793"/>
    </source>
</evidence>
<evidence type="ECO:0000313" key="4">
    <source>
        <dbReference type="EMBL" id="KKN13199.1"/>
    </source>
</evidence>
<dbReference type="PANTHER" id="PTHR43018:SF2">
    <property type="entry name" value="PHOSPHO-2-DEHYDRO-3-DEOXYHEPTONATE ALDOLASE"/>
    <property type="match status" value="1"/>
</dbReference>
<dbReference type="InterPro" id="IPR013785">
    <property type="entry name" value="Aldolase_TIM"/>
</dbReference>
<evidence type="ECO:0000256" key="1">
    <source>
        <dbReference type="ARBA" id="ARBA00022679"/>
    </source>
</evidence>
<dbReference type="InterPro" id="IPR006218">
    <property type="entry name" value="DAHP1/KDSA"/>
</dbReference>